<dbReference type="Gene3D" id="3.40.50.620">
    <property type="entry name" value="HUPs"/>
    <property type="match status" value="1"/>
</dbReference>
<dbReference type="InterPro" id="IPR020635">
    <property type="entry name" value="Tyr_kinase_cat_dom"/>
</dbReference>
<dbReference type="Gene3D" id="3.30.200.20">
    <property type="entry name" value="Phosphorylase Kinase, domain 1"/>
    <property type="match status" value="1"/>
</dbReference>
<dbReference type="SUPFAM" id="SSF56112">
    <property type="entry name" value="Protein kinase-like (PK-like)"/>
    <property type="match status" value="1"/>
</dbReference>
<organism evidence="5 6">
    <name type="scientific">Sphagnum jensenii</name>
    <dbReference type="NCBI Taxonomy" id="128206"/>
    <lineage>
        <taxon>Eukaryota</taxon>
        <taxon>Viridiplantae</taxon>
        <taxon>Streptophyta</taxon>
        <taxon>Embryophyta</taxon>
        <taxon>Bryophyta</taxon>
        <taxon>Sphagnophytina</taxon>
        <taxon>Sphagnopsida</taxon>
        <taxon>Sphagnales</taxon>
        <taxon>Sphagnaceae</taxon>
        <taxon>Sphagnum</taxon>
    </lineage>
</organism>
<sequence length="869" mass="95349">MRSRRSSACSNGSREEAVVSSTCSKPQQSSSSHHKSNLSSGRSIGVGRDFSERVVVAIDATREITKHALEWALTNVVVQSGEIITLLAVLPTSNSSVRRIWGLPVFLPLFGGDCSFHYGRVSMRGSHVSVEEEVHEACSLMLQQVHMLCTSKKVNVRVKVVQAAGREVTAMESRKLGATWVVLDRHLKKEGKFCKDLLQCNIVLVKSEPKILRLNLKGTGPDEPNVAPAFVNDDGSRTPSFSKENQKDSSTALKVLGFPGSDGNTPSSSPDDIGTPFTPSDHGTFSNSNTSSEQSSSPYATSKPGNRSPEMSVRGAILEAATADFIEHGGSYTVPNFDSDEDKSPEVVRRVSTSLRKSFDGNVICQFENMTRNSVQISIPEERCNEITSNQYKYGRGFQGDQEAGGNDLLLRSNQGDLERTLSIRKAVMLSRQKLPGPPPLCSICQHKAPVFGKPPQRYTYAELELATAGFAQANFLAEGGYGSVHRGILPDGQAVAVKQHKLASTQGDKEFCSEVEVLSCAQHRNVVMLNGYCVEGKRRLLVYEFICNSSLDSHLYGKDRVPLEWHSRQKIAVGAARGLRYLHEDCRVGCIVHRDLRPNNILLTHDFEPLVGDFGLARWQPDGDCGVDTRVIGTFGYLAPEYTQSGQITDKADVYSFGVVLLELITGRKAVDLNRPRGEQCLTEWARPLLEEKGSLLVDPRLENRYSDFELHCMLHAAACCIRRDPQQRPRMSQVLRMLEGEIAIDTIGASPPPAYVSRKPSFDGLLEQKPKAESSGTPRIKPLTSLIIPLKSQQSNSATSLCQGPTIVDLSLKNPDFVTSCESGYVKRPSTQPSLPATPSSSKLSFEALRAAYEEKAHHTHILTSAY</sequence>
<dbReference type="InterPro" id="IPR001245">
    <property type="entry name" value="Ser-Thr/Tyr_kinase_cat_dom"/>
</dbReference>
<evidence type="ECO:0000313" key="6">
    <source>
        <dbReference type="Proteomes" id="UP001497444"/>
    </source>
</evidence>
<feature type="compositionally biased region" description="Polar residues" evidence="3">
    <location>
        <begin position="1"/>
        <end position="12"/>
    </location>
</feature>
<dbReference type="InterPro" id="IPR014729">
    <property type="entry name" value="Rossmann-like_a/b/a_fold"/>
</dbReference>
<dbReference type="InterPro" id="IPR000719">
    <property type="entry name" value="Prot_kinase_dom"/>
</dbReference>
<protein>
    <recommendedName>
        <fullName evidence="4">Protein kinase domain-containing protein</fullName>
    </recommendedName>
</protein>
<dbReference type="SMART" id="SM00219">
    <property type="entry name" value="TyrKc"/>
    <property type="match status" value="1"/>
</dbReference>
<dbReference type="InterPro" id="IPR011009">
    <property type="entry name" value="Kinase-like_dom_sf"/>
</dbReference>
<evidence type="ECO:0000313" key="5">
    <source>
        <dbReference type="EMBL" id="CAK9269833.1"/>
    </source>
</evidence>
<dbReference type="Pfam" id="PF07714">
    <property type="entry name" value="PK_Tyr_Ser-Thr"/>
    <property type="match status" value="1"/>
</dbReference>
<keyword evidence="2" id="KW-0067">ATP-binding</keyword>
<keyword evidence="1" id="KW-0547">Nucleotide-binding</keyword>
<keyword evidence="6" id="KW-1185">Reference proteome</keyword>
<proteinExistence type="predicted"/>
<dbReference type="CDD" id="cd14066">
    <property type="entry name" value="STKc_IRAK"/>
    <property type="match status" value="1"/>
</dbReference>
<dbReference type="Proteomes" id="UP001497444">
    <property type="component" value="Chromosome 3"/>
</dbReference>
<gene>
    <name evidence="5" type="ORF">CSSPJE1EN1_LOCUS15311</name>
</gene>
<feature type="compositionally biased region" description="Low complexity" evidence="3">
    <location>
        <begin position="286"/>
        <end position="297"/>
    </location>
</feature>
<accession>A0ABP0WW25</accession>
<dbReference type="PROSITE" id="PS50011">
    <property type="entry name" value="PROTEIN_KINASE_DOM"/>
    <property type="match status" value="1"/>
</dbReference>
<feature type="domain" description="Protein kinase" evidence="4">
    <location>
        <begin position="471"/>
        <end position="746"/>
    </location>
</feature>
<dbReference type="PANTHER" id="PTHR47989:SF14">
    <property type="entry name" value="INACTIVE PROTEIN KINASE SELMODRAFT_444075"/>
    <property type="match status" value="1"/>
</dbReference>
<feature type="compositionally biased region" description="Polar residues" evidence="3">
    <location>
        <begin position="237"/>
        <end position="252"/>
    </location>
</feature>
<reference evidence="5" key="1">
    <citation type="submission" date="2024-02" db="EMBL/GenBank/DDBJ databases">
        <authorList>
            <consortium name="ELIXIR-Norway"/>
            <consortium name="Elixir Norway"/>
        </authorList>
    </citation>
    <scope>NUCLEOTIDE SEQUENCE</scope>
</reference>
<feature type="region of interest" description="Disordered" evidence="3">
    <location>
        <begin position="216"/>
        <end position="310"/>
    </location>
</feature>
<evidence type="ECO:0000256" key="1">
    <source>
        <dbReference type="ARBA" id="ARBA00022741"/>
    </source>
</evidence>
<evidence type="ECO:0000256" key="3">
    <source>
        <dbReference type="SAM" id="MobiDB-lite"/>
    </source>
</evidence>
<dbReference type="EMBL" id="OZ020098">
    <property type="protein sequence ID" value="CAK9269833.1"/>
    <property type="molecule type" value="Genomic_DNA"/>
</dbReference>
<feature type="region of interest" description="Disordered" evidence="3">
    <location>
        <begin position="1"/>
        <end position="44"/>
    </location>
</feature>
<dbReference type="PANTHER" id="PTHR47989">
    <property type="entry name" value="OS01G0750732 PROTEIN"/>
    <property type="match status" value="1"/>
</dbReference>
<feature type="compositionally biased region" description="Low complexity" evidence="3">
    <location>
        <begin position="20"/>
        <end position="43"/>
    </location>
</feature>
<evidence type="ECO:0000259" key="4">
    <source>
        <dbReference type="PROSITE" id="PS50011"/>
    </source>
</evidence>
<dbReference type="PROSITE" id="PS00109">
    <property type="entry name" value="PROTEIN_KINASE_TYR"/>
    <property type="match status" value="1"/>
</dbReference>
<name>A0ABP0WW25_9BRYO</name>
<dbReference type="Gene3D" id="1.10.510.10">
    <property type="entry name" value="Transferase(Phosphotransferase) domain 1"/>
    <property type="match status" value="1"/>
</dbReference>
<dbReference type="InterPro" id="IPR008266">
    <property type="entry name" value="Tyr_kinase_AS"/>
</dbReference>
<evidence type="ECO:0000256" key="2">
    <source>
        <dbReference type="ARBA" id="ARBA00022840"/>
    </source>
</evidence>